<dbReference type="SUPFAM" id="SSF51658">
    <property type="entry name" value="Xylose isomerase-like"/>
    <property type="match status" value="1"/>
</dbReference>
<dbReference type="EMBL" id="ACJY01000038">
    <property type="protein sequence ID" value="EFE87386.1"/>
    <property type="molecule type" value="Genomic_DNA"/>
</dbReference>
<dbReference type="STRING" id="546275.FUSPEROL_00669"/>
<dbReference type="HOGENOM" id="CLU_046677_0_0_0"/>
<dbReference type="InterPro" id="IPR050417">
    <property type="entry name" value="Sugar_Epim/Isomerase"/>
</dbReference>
<organism evidence="3 4">
    <name type="scientific">Fusobacterium periodonticum ATCC 33693</name>
    <dbReference type="NCBI Taxonomy" id="546275"/>
    <lineage>
        <taxon>Bacteria</taxon>
        <taxon>Fusobacteriati</taxon>
        <taxon>Fusobacteriota</taxon>
        <taxon>Fusobacteriia</taxon>
        <taxon>Fusobacteriales</taxon>
        <taxon>Fusobacteriaceae</taxon>
        <taxon>Fusobacterium</taxon>
    </lineage>
</organism>
<keyword evidence="3" id="KW-0255">Endonuclease</keyword>
<dbReference type="eggNOG" id="COG1082">
    <property type="taxonomic scope" value="Bacteria"/>
</dbReference>
<name>D4CTF7_9FUSO</name>
<sequence length="324" mass="38971">MYNIERENMYKLLNMADFCSNEELEKDMQYFSEKYDFDGFELIKFFDGDNNPLKKYIKGYHMRFFPSWMELYLEDFNSLYDELKDKKYFKSLCGGHSKKELIEYYKKELERAKELEVEYVVFHACNVKVTEAMTYDFKYSDKEVLNAVISIINEIFEDGEYDFKLLFENLWWSGLKLTNKEEIEYLLNGVKYKNIGFILDTGHMINNNRDIKNLKEGIEYIKKNLENIGEYKNLIYGMHLNYSLSGEYVNRAIKKNKEKNLSIEDIMSNVYQHVGSINYHDPFEDKEIINVINLLPIKYLVFELIGDTREELENKIQRQWKIFN</sequence>
<accession>D4CTF7</accession>
<dbReference type="GO" id="GO:0004519">
    <property type="term" value="F:endonuclease activity"/>
    <property type="evidence" value="ECO:0007669"/>
    <property type="project" value="UniProtKB-KW"/>
</dbReference>
<dbReference type="Pfam" id="PF01261">
    <property type="entry name" value="AP_endonuc_2"/>
    <property type="match status" value="1"/>
</dbReference>
<dbReference type="AlphaFoldDB" id="D4CTF7"/>
<evidence type="ECO:0000313" key="3">
    <source>
        <dbReference type="EMBL" id="EFE87386.1"/>
    </source>
</evidence>
<keyword evidence="3" id="KW-0540">Nuclease</keyword>
<dbReference type="PANTHER" id="PTHR43489">
    <property type="entry name" value="ISOMERASE"/>
    <property type="match status" value="1"/>
</dbReference>
<gene>
    <name evidence="3" type="ORF">FUSPEROL_00669</name>
</gene>
<dbReference type="GO" id="GO:0016853">
    <property type="term" value="F:isomerase activity"/>
    <property type="evidence" value="ECO:0007669"/>
    <property type="project" value="UniProtKB-KW"/>
</dbReference>
<comment type="caution">
    <text evidence="3">The sequence shown here is derived from an EMBL/GenBank/DDBJ whole genome shotgun (WGS) entry which is preliminary data.</text>
</comment>
<dbReference type="Proteomes" id="UP000003748">
    <property type="component" value="Unassembled WGS sequence"/>
</dbReference>
<dbReference type="Gene3D" id="3.20.20.150">
    <property type="entry name" value="Divalent-metal-dependent TIM barrel enzymes"/>
    <property type="match status" value="1"/>
</dbReference>
<dbReference type="PANTHER" id="PTHR43489:SF7">
    <property type="entry name" value="3-DEHYDRO-D-GULOSIDE 4-EPIMERASE-RELATED"/>
    <property type="match status" value="1"/>
</dbReference>
<protein>
    <submittedName>
        <fullName evidence="3">AP endonuclease, family 2</fullName>
    </submittedName>
</protein>
<dbReference type="InterPro" id="IPR013022">
    <property type="entry name" value="Xyl_isomerase-like_TIM-brl"/>
</dbReference>
<evidence type="ECO:0000256" key="1">
    <source>
        <dbReference type="ARBA" id="ARBA00023235"/>
    </source>
</evidence>
<reference evidence="3 4" key="1">
    <citation type="submission" date="2010-02" db="EMBL/GenBank/DDBJ databases">
        <authorList>
            <person name="Weinstock G."/>
            <person name="Sodergren E."/>
            <person name="Clifton S."/>
            <person name="Fulton L."/>
            <person name="Fulton B."/>
            <person name="Courtney L."/>
            <person name="Fronick C."/>
            <person name="Harrison M."/>
            <person name="Strong C."/>
            <person name="Farmer C."/>
            <person name="Delahaunty K."/>
            <person name="Markovic C."/>
            <person name="Hall O."/>
            <person name="Minx P."/>
            <person name="Tomlinson C."/>
            <person name="Mitreva M."/>
            <person name="Nelson J."/>
            <person name="Hou S."/>
            <person name="Wollam A."/>
            <person name="Pepin K.H."/>
            <person name="Johnson M."/>
            <person name="Bhonagiri V."/>
            <person name="Zhang X."/>
            <person name="Suruliraj S."/>
            <person name="Warren W."/>
            <person name="Chinwalla A."/>
            <person name="Mardis E.R."/>
            <person name="Wilson R.K."/>
        </authorList>
    </citation>
    <scope>NUCLEOTIDE SEQUENCE [LARGE SCALE GENOMIC DNA]</scope>
    <source>
        <strain evidence="3 4">ATCC 33693</strain>
    </source>
</reference>
<proteinExistence type="predicted"/>
<evidence type="ECO:0000313" key="4">
    <source>
        <dbReference type="Proteomes" id="UP000003748"/>
    </source>
</evidence>
<feature type="domain" description="Xylose isomerase-like TIM barrel" evidence="2">
    <location>
        <begin position="97"/>
        <end position="241"/>
    </location>
</feature>
<evidence type="ECO:0000259" key="2">
    <source>
        <dbReference type="Pfam" id="PF01261"/>
    </source>
</evidence>
<keyword evidence="1" id="KW-0413">Isomerase</keyword>
<dbReference type="InterPro" id="IPR036237">
    <property type="entry name" value="Xyl_isomerase-like_sf"/>
</dbReference>
<keyword evidence="3" id="KW-0378">Hydrolase</keyword>